<comment type="caution">
    <text evidence="8">The sequence shown here is derived from an EMBL/GenBank/DDBJ whole genome shotgun (WGS) entry which is preliminary data.</text>
</comment>
<keyword evidence="3" id="KW-0249">Electron transport</keyword>
<dbReference type="SUPFAM" id="SSF52833">
    <property type="entry name" value="Thioredoxin-like"/>
    <property type="match status" value="1"/>
</dbReference>
<keyword evidence="5" id="KW-0676">Redox-active center</keyword>
<dbReference type="InterPro" id="IPR005746">
    <property type="entry name" value="Thioredoxin"/>
</dbReference>
<evidence type="ECO:0000313" key="9">
    <source>
        <dbReference type="Proteomes" id="UP001465153"/>
    </source>
</evidence>
<reference evidence="8 9" key="1">
    <citation type="submission" date="2024-04" db="EMBL/GenBank/DDBJ databases">
        <title>Draft genome sequence of Sessilibacter corallicola NBRC 116591.</title>
        <authorList>
            <person name="Miyakawa T."/>
            <person name="Kusuya Y."/>
            <person name="Miura T."/>
        </authorList>
    </citation>
    <scope>NUCLEOTIDE SEQUENCE [LARGE SCALE GENOMIC DNA]</scope>
    <source>
        <strain evidence="8 9">KU-00831-HH</strain>
    </source>
</reference>
<keyword evidence="4" id="KW-1015">Disulfide bond</keyword>
<evidence type="ECO:0000256" key="5">
    <source>
        <dbReference type="ARBA" id="ARBA00023284"/>
    </source>
</evidence>
<dbReference type="PANTHER" id="PTHR45663:SF11">
    <property type="entry name" value="GEO12009P1"/>
    <property type="match status" value="1"/>
</dbReference>
<dbReference type="PROSITE" id="PS00194">
    <property type="entry name" value="THIOREDOXIN_1"/>
    <property type="match status" value="1"/>
</dbReference>
<sequence length="283" mass="31823">MSNIVDIDQTNAQQILVDESFNRIVLVDFWADWCEPCKSLMPILEKLANEYDGQFLLAKVNADEMQMIATQLGVRSLPTVLVFKDGQPVDGFNGAQPESAVRELLDKYLPKAWDLDLLKAQELINEENFNDALPILRKAVTDSGNQTNIVFALADVLLHLNRLDDAESALSGIGLADQDDTYRALQARLELQKESSKNPEIDALEQALAQSPDDKQLQMQLAVQYHQSQMHGQALELLYSVLKSDLNFDDGNAKKFYLDILAALGKGDPLAIQYQRKYYTLLY</sequence>
<evidence type="ECO:0000313" key="8">
    <source>
        <dbReference type="EMBL" id="GAA6169749.1"/>
    </source>
</evidence>
<dbReference type="InterPro" id="IPR017937">
    <property type="entry name" value="Thioredoxin_CS"/>
</dbReference>
<feature type="domain" description="Thioredoxin" evidence="7">
    <location>
        <begin position="1"/>
        <end position="110"/>
    </location>
</feature>
<dbReference type="Gene3D" id="1.25.40.10">
    <property type="entry name" value="Tetratricopeptide repeat domain"/>
    <property type="match status" value="2"/>
</dbReference>
<keyword evidence="2" id="KW-0813">Transport</keyword>
<dbReference type="Proteomes" id="UP001465153">
    <property type="component" value="Unassembled WGS sequence"/>
</dbReference>
<dbReference type="SUPFAM" id="SSF48452">
    <property type="entry name" value="TPR-like"/>
    <property type="match status" value="1"/>
</dbReference>
<dbReference type="Pfam" id="PF00085">
    <property type="entry name" value="Thioredoxin"/>
    <property type="match status" value="1"/>
</dbReference>
<evidence type="ECO:0000256" key="4">
    <source>
        <dbReference type="ARBA" id="ARBA00023157"/>
    </source>
</evidence>
<gene>
    <name evidence="8" type="primary">cnoX</name>
    <name evidence="8" type="ORF">NBRC116591_35600</name>
</gene>
<evidence type="ECO:0000256" key="3">
    <source>
        <dbReference type="ARBA" id="ARBA00022982"/>
    </source>
</evidence>
<dbReference type="CDD" id="cd02956">
    <property type="entry name" value="ybbN"/>
    <property type="match status" value="1"/>
</dbReference>
<keyword evidence="9" id="KW-1185">Reference proteome</keyword>
<name>A0ABQ0ADM0_9GAMM</name>
<protein>
    <recommendedName>
        <fullName evidence="6">Thioredoxin</fullName>
    </recommendedName>
</protein>
<dbReference type="InterPro" id="IPR013766">
    <property type="entry name" value="Thioredoxin_domain"/>
</dbReference>
<proteinExistence type="inferred from homology"/>
<dbReference type="Pfam" id="PF14561">
    <property type="entry name" value="TPR_20"/>
    <property type="match status" value="1"/>
</dbReference>
<dbReference type="PROSITE" id="PS51352">
    <property type="entry name" value="THIOREDOXIN_2"/>
    <property type="match status" value="1"/>
</dbReference>
<dbReference type="InterPro" id="IPR036249">
    <property type="entry name" value="Thioredoxin-like_sf"/>
</dbReference>
<dbReference type="Pfam" id="PF14559">
    <property type="entry name" value="TPR_19"/>
    <property type="match status" value="1"/>
</dbReference>
<evidence type="ECO:0000256" key="2">
    <source>
        <dbReference type="ARBA" id="ARBA00022448"/>
    </source>
</evidence>
<dbReference type="EMBL" id="BAABWN010000014">
    <property type="protein sequence ID" value="GAA6169749.1"/>
    <property type="molecule type" value="Genomic_DNA"/>
</dbReference>
<dbReference type="InterPro" id="IPR011990">
    <property type="entry name" value="TPR-like_helical_dom_sf"/>
</dbReference>
<accession>A0ABQ0ADM0</accession>
<dbReference type="PRINTS" id="PR00421">
    <property type="entry name" value="THIOREDOXIN"/>
</dbReference>
<evidence type="ECO:0000256" key="1">
    <source>
        <dbReference type="ARBA" id="ARBA00008987"/>
    </source>
</evidence>
<dbReference type="NCBIfam" id="TIGR01068">
    <property type="entry name" value="thioredoxin"/>
    <property type="match status" value="1"/>
</dbReference>
<evidence type="ECO:0000259" key="7">
    <source>
        <dbReference type="PROSITE" id="PS51352"/>
    </source>
</evidence>
<organism evidence="8 9">
    <name type="scientific">Sessilibacter corallicola</name>
    <dbReference type="NCBI Taxonomy" id="2904075"/>
    <lineage>
        <taxon>Bacteria</taxon>
        <taxon>Pseudomonadati</taxon>
        <taxon>Pseudomonadota</taxon>
        <taxon>Gammaproteobacteria</taxon>
        <taxon>Cellvibrionales</taxon>
        <taxon>Cellvibrionaceae</taxon>
        <taxon>Sessilibacter</taxon>
    </lineage>
</organism>
<comment type="similarity">
    <text evidence="1">Belongs to the thioredoxin family.</text>
</comment>
<dbReference type="PANTHER" id="PTHR45663">
    <property type="entry name" value="GEO12009P1"/>
    <property type="match status" value="1"/>
</dbReference>
<dbReference type="RefSeq" id="WP_353304202.1">
    <property type="nucleotide sequence ID" value="NZ_BAABWN010000014.1"/>
</dbReference>
<dbReference type="Gene3D" id="3.40.30.10">
    <property type="entry name" value="Glutaredoxin"/>
    <property type="match status" value="1"/>
</dbReference>
<evidence type="ECO:0000256" key="6">
    <source>
        <dbReference type="NCBIfam" id="TIGR01068"/>
    </source>
</evidence>